<gene>
    <name evidence="2" type="primary">txxxe 2878-ywzB</name>
    <name evidence="2" type="ORF">TXXE_15675</name>
</gene>
<keyword evidence="3" id="KW-1185">Reference proteome</keyword>
<protein>
    <recommendedName>
        <fullName evidence="4">DUF1146 domain-containing protein</fullName>
    </recommendedName>
</protein>
<evidence type="ECO:0008006" key="4">
    <source>
        <dbReference type="Google" id="ProtNLM"/>
    </source>
</evidence>
<keyword evidence="1" id="KW-0812">Transmembrane</keyword>
<reference evidence="2 3" key="1">
    <citation type="submission" date="2021-04" db="EMBL/GenBank/DDBJ databases">
        <authorList>
            <person name="Rakotoarivonina H."/>
        </authorList>
    </citation>
    <scope>NUCLEOTIDE SEQUENCE [LARGE SCALE GENOMIC DNA]</scope>
    <source>
        <strain evidence="2 3">XE</strain>
    </source>
</reference>
<dbReference type="RefSeq" id="WP_213485598.1">
    <property type="nucleotide sequence ID" value="NZ_CAJRAY010000081.1"/>
</dbReference>
<accession>A0ABN7S6U8</accession>
<keyword evidence="1" id="KW-1133">Transmembrane helix</keyword>
<keyword evidence="1" id="KW-0472">Membrane</keyword>
<feature type="transmembrane region" description="Helical" evidence="1">
    <location>
        <begin position="6"/>
        <end position="27"/>
    </location>
</feature>
<evidence type="ECO:0000313" key="2">
    <source>
        <dbReference type="EMBL" id="CAG5091439.1"/>
    </source>
</evidence>
<organism evidence="2 3">
    <name type="scientific">Thermobacillus xylanilyticus</name>
    <dbReference type="NCBI Taxonomy" id="76633"/>
    <lineage>
        <taxon>Bacteria</taxon>
        <taxon>Bacillati</taxon>
        <taxon>Bacillota</taxon>
        <taxon>Bacilli</taxon>
        <taxon>Bacillales</taxon>
        <taxon>Paenibacillaceae</taxon>
        <taxon>Thermobacillus</taxon>
    </lineage>
</organism>
<evidence type="ECO:0000256" key="1">
    <source>
        <dbReference type="SAM" id="Phobius"/>
    </source>
</evidence>
<dbReference type="EMBL" id="CAJRAY010000081">
    <property type="protein sequence ID" value="CAG5091439.1"/>
    <property type="molecule type" value="Genomic_DNA"/>
</dbReference>
<dbReference type="InterPro" id="IPR009526">
    <property type="entry name" value="DUF1146"/>
</dbReference>
<feature type="transmembrane region" description="Helical" evidence="1">
    <location>
        <begin position="48"/>
        <end position="67"/>
    </location>
</feature>
<evidence type="ECO:0000313" key="3">
    <source>
        <dbReference type="Proteomes" id="UP000681526"/>
    </source>
</evidence>
<dbReference type="Pfam" id="PF06612">
    <property type="entry name" value="DUF1146"/>
    <property type="match status" value="1"/>
</dbReference>
<sequence length="81" mass="9522">MEDVYFTLGIRGLLSAAVMLFSVYLAWVVLQELKLDVFLKQPKSRRAVMLRLMMAVAIGYLFSRFILDYWEWSTSLRLLVE</sequence>
<proteinExistence type="predicted"/>
<comment type="caution">
    <text evidence="2">The sequence shown here is derived from an EMBL/GenBank/DDBJ whole genome shotgun (WGS) entry which is preliminary data.</text>
</comment>
<name>A0ABN7S6U8_THEXY</name>
<dbReference type="Proteomes" id="UP000681526">
    <property type="component" value="Unassembled WGS sequence"/>
</dbReference>